<dbReference type="SMART" id="SM01018">
    <property type="entry name" value="B12-binding_2"/>
    <property type="match status" value="1"/>
</dbReference>
<dbReference type="FunFam" id="3.40.50.280:FF:000001">
    <property type="entry name" value="Methionine synthase"/>
    <property type="match status" value="1"/>
</dbReference>
<dbReference type="InterPro" id="IPR003759">
    <property type="entry name" value="Cbl-bd_cap"/>
</dbReference>
<evidence type="ECO:0000256" key="3">
    <source>
        <dbReference type="ARBA" id="ARBA00022628"/>
    </source>
</evidence>
<organism evidence="18 19">
    <name type="scientific">Sphingomonas jeddahensis</name>
    <dbReference type="NCBI Taxonomy" id="1915074"/>
    <lineage>
        <taxon>Bacteria</taxon>
        <taxon>Pseudomonadati</taxon>
        <taxon>Pseudomonadota</taxon>
        <taxon>Alphaproteobacteria</taxon>
        <taxon>Sphingomonadales</taxon>
        <taxon>Sphingomonadaceae</taxon>
        <taxon>Sphingomonas</taxon>
    </lineage>
</organism>
<dbReference type="SUPFAM" id="SSF51717">
    <property type="entry name" value="Dihydropteroate synthetase-like"/>
    <property type="match status" value="1"/>
</dbReference>
<dbReference type="GO" id="GO:0005829">
    <property type="term" value="C:cytosol"/>
    <property type="evidence" value="ECO:0007669"/>
    <property type="project" value="TreeGrafter"/>
</dbReference>
<comment type="pathway">
    <text evidence="10">Amino-acid biosynthesis; L-methionine biosynthesis via de novo pathway; L-methionine from L-homocysteine (MetH route): step 1/1.</text>
</comment>
<keyword evidence="10" id="KW-0028">Amino-acid biosynthesis</keyword>
<sequence>MTTTTSSTNFVNIGERTNVTGSAAFKKLIMAGDYDAAVTVALNQVENGAQVIDVNMDEGLLDAVEAMTTFLKRIAAEPDIARVPVMIDSSKWEVIEAGLKCVSGKPIVNSISMKEGEEKFLAEARKCMAYGAAVVVMAFDEVGQADTEDRKVEICQRAYKLLTGIGFPPEDIIFDANVFAVATGIEEHNNYGVDFIEAVKRIKASCPHVHFSGGLSNLSFSFRGNEPVRRAMHSVFLYHAIPAGLDMAIVNAGQLDVYDQIDPELREACEDVILNRPARSEEETPTERLIAIAERFRGQKGAVADDKAALEWRTWPVAKRLEHALVRGIDAFVVEDTEEARQVAAKPIEVIEGPLMDGMNVVGDLFGSGKMFLPQVVKSARVMKKAVAHLLPYIEASKEPGAKGKGKIVLATVKGDVHDIGKNIVGVVLQCNGFEIVDLGVMVPWSKILDAAKEHDADMIGLSGLITPSLDEMVTVAEEMKRAGMTMPLLIGGATTSRVHTALRIDPAYQGAVVHVLDASRAVGVCTQLVSETQSIEFVAKTKAEYEEVRVKRANASGSNLVTLEKARENAFVADMALKPAAPLQPGIHRYDDWSLEDLREVIDWTPFFRSWELAGNYPAILDDAVVGESARSLFADAQAMLDQIIAEKWLTARGVVGLWPAHRHGDDVFVQNRHSDDHRTRDGGSVPEHIRVPDLDRSNEGSRRLCFLRQQVAKREGRANMCLADFIDPKGDWLGGFAVAIHGIDPHLARFKAETDDYNDILLKALADRFAEAFAERLHQHVRTTLWGYAPDEQLTNEALIREQYRGIRPAPGYPACPDHTLKPELFEMLADGTGDVAGITLTESMAMLPTAAVSGFYFGHPDAAYFGVAQIGQDQVADYATRRGQPKDQVERWLRPNLS</sequence>
<dbReference type="InterPro" id="IPR050554">
    <property type="entry name" value="Met_Synthase/Corrinoid"/>
</dbReference>
<comment type="function">
    <text evidence="10">Catalyzes the transfer of a methyl group from methyl-cobalamin to homocysteine, yielding enzyme-bound cob(I)alamin and methionine. Subsequently, remethylates the cofactor using methyltetrahydrofolate.</text>
</comment>
<dbReference type="PROSITE" id="PS51337">
    <property type="entry name" value="B12_BINDING_NTER"/>
    <property type="match status" value="1"/>
</dbReference>
<keyword evidence="10" id="KW-0862">Zinc</keyword>
<dbReference type="OrthoDB" id="9803687at2"/>
<feature type="domain" description="B12-binding N-terminal" evidence="17">
    <location>
        <begin position="308"/>
        <end position="402"/>
    </location>
</feature>
<dbReference type="Proteomes" id="UP000188729">
    <property type="component" value="Unassembled WGS sequence"/>
</dbReference>
<dbReference type="GO" id="GO:0031419">
    <property type="term" value="F:cobalamin binding"/>
    <property type="evidence" value="ECO:0007669"/>
    <property type="project" value="UniProtKB-UniRule"/>
</dbReference>
<comment type="domain">
    <text evidence="10">Modular enzyme with four functionally distinct domains. The isolated Hcy-binding domain catalyzes methyl transfer from free methylcobalamin to homocysteine. The Hcy-binding domain in association with the pterin-binding domain catalyzes the methylation of cob(I)alamin by methyltetrahydrofolate and the methylation of homocysteine. The B12-binding domain binds the cofactor. The AdoMet activation domain binds S-adenosyl-L-methionine. Under aerobic conditions cob(I)alamin can be converted to inactive cob(II)alamin. Reductive methylation by S-adenosyl-L-methionine and flavodoxin regenerates methylcobalamin.</text>
</comment>
<dbReference type="InterPro" id="IPR011005">
    <property type="entry name" value="Dihydropteroate_synth-like_sf"/>
</dbReference>
<keyword evidence="5 10" id="KW-0949">S-adenosyl-L-methionine</keyword>
<accession>A0A1V2ESS0</accession>
<dbReference type="InterPro" id="IPR006158">
    <property type="entry name" value="Cobalamin-bd"/>
</dbReference>
<dbReference type="GO" id="GO:0032259">
    <property type="term" value="P:methylation"/>
    <property type="evidence" value="ECO:0007669"/>
    <property type="project" value="UniProtKB-KW"/>
</dbReference>
<comment type="catalytic activity">
    <reaction evidence="10">
        <text>(6S)-5-methyl-5,6,7,8-tetrahydrofolate + L-homocysteine = (6S)-5,6,7,8-tetrahydrofolate + L-methionine</text>
        <dbReference type="Rhea" id="RHEA:11172"/>
        <dbReference type="ChEBI" id="CHEBI:18608"/>
        <dbReference type="ChEBI" id="CHEBI:57453"/>
        <dbReference type="ChEBI" id="CHEBI:57844"/>
        <dbReference type="ChEBI" id="CHEBI:58199"/>
        <dbReference type="EC" id="2.1.1.13"/>
    </reaction>
</comment>
<dbReference type="Pfam" id="PF00809">
    <property type="entry name" value="Pterin_bind"/>
    <property type="match status" value="1"/>
</dbReference>
<name>A0A1V2ESS0_9SPHN</name>
<dbReference type="CDD" id="cd02069">
    <property type="entry name" value="methionine_synthase_B12_BD"/>
    <property type="match status" value="1"/>
</dbReference>
<dbReference type="PROSITE" id="PS50974">
    <property type="entry name" value="ADOMET_ACTIVATION"/>
    <property type="match status" value="1"/>
</dbReference>
<evidence type="ECO:0000256" key="5">
    <source>
        <dbReference type="ARBA" id="ARBA00022691"/>
    </source>
</evidence>
<dbReference type="FunFam" id="3.20.20.20:FF:000002">
    <property type="entry name" value="Methionine synthase"/>
    <property type="match status" value="1"/>
</dbReference>
<dbReference type="UniPathway" id="UPA00051">
    <property type="reaction ID" value="UER00081"/>
</dbReference>
<evidence type="ECO:0000259" key="16">
    <source>
        <dbReference type="PROSITE" id="PS51332"/>
    </source>
</evidence>
<feature type="domain" description="B12-binding" evidence="16">
    <location>
        <begin position="405"/>
        <end position="540"/>
    </location>
</feature>
<feature type="binding site" evidence="12">
    <location>
        <begin position="415"/>
        <end position="419"/>
    </location>
    <ligand>
        <name>methylcob(III)alamin</name>
        <dbReference type="ChEBI" id="CHEBI:28115"/>
    </ligand>
</feature>
<feature type="binding site" evidence="12">
    <location>
        <position position="519"/>
    </location>
    <ligand>
        <name>methylcob(III)alamin</name>
        <dbReference type="ChEBI" id="CHEBI:28115"/>
    </ligand>
</feature>
<dbReference type="InterPro" id="IPR037010">
    <property type="entry name" value="VitB12-dep_Met_synth_activ_sf"/>
</dbReference>
<dbReference type="PIRSF" id="PIRSF000381">
    <property type="entry name" value="MetH"/>
    <property type="match status" value="1"/>
</dbReference>
<keyword evidence="8 10" id="KW-0170">Cobalt</keyword>
<feature type="binding site" evidence="12">
    <location>
        <position position="810"/>
    </location>
    <ligand>
        <name>S-adenosyl-L-methionine</name>
        <dbReference type="ChEBI" id="CHEBI:59789"/>
    </ligand>
</feature>
<dbReference type="Gene3D" id="1.10.1240.10">
    <property type="entry name" value="Methionine synthase domain"/>
    <property type="match status" value="1"/>
</dbReference>
<evidence type="ECO:0000313" key="19">
    <source>
        <dbReference type="Proteomes" id="UP000188729"/>
    </source>
</evidence>
<evidence type="ECO:0000259" key="17">
    <source>
        <dbReference type="PROSITE" id="PS51337"/>
    </source>
</evidence>
<comment type="caution">
    <text evidence="18">The sequence shown here is derived from an EMBL/GenBank/DDBJ whole genome shotgun (WGS) entry which is preliminary data.</text>
</comment>
<reference evidence="18 19" key="1">
    <citation type="submission" date="2016-11" db="EMBL/GenBank/DDBJ databases">
        <title>Genome sequence of Sphingomonas jeddahensis G39.</title>
        <authorList>
            <person name="Poehlein A."/>
            <person name="Wuebbeler J.H."/>
            <person name="Steinbuechel A."/>
            <person name="Daniel R."/>
        </authorList>
    </citation>
    <scope>NUCLEOTIDE SEQUENCE [LARGE SCALE GENOMIC DNA]</scope>
    <source>
        <strain evidence="18 19">G39</strain>
    </source>
</reference>
<dbReference type="GO" id="GO:0008270">
    <property type="term" value="F:zinc ion binding"/>
    <property type="evidence" value="ECO:0007669"/>
    <property type="project" value="UniProtKB-UniRule"/>
</dbReference>
<feature type="binding site" evidence="12">
    <location>
        <position position="604"/>
    </location>
    <ligand>
        <name>S-adenosyl-L-methionine</name>
        <dbReference type="ChEBI" id="CHEBI:59789"/>
    </ligand>
</feature>
<dbReference type="Gene3D" id="1.10.288.10">
    <property type="entry name" value="Cobalamin-dependent Methionine Synthase, domain 2"/>
    <property type="match status" value="1"/>
</dbReference>
<keyword evidence="19" id="KW-1185">Reference proteome</keyword>
<dbReference type="GO" id="GO:0050667">
    <property type="term" value="P:homocysteine metabolic process"/>
    <property type="evidence" value="ECO:0007669"/>
    <property type="project" value="TreeGrafter"/>
</dbReference>
<dbReference type="Gene3D" id="3.10.196.10">
    <property type="entry name" value="Vitamin B12-dependent methionine synthase, activation domain"/>
    <property type="match status" value="1"/>
</dbReference>
<dbReference type="FunFam" id="1.10.1240.10:FF:000001">
    <property type="entry name" value="Methionine synthase"/>
    <property type="match status" value="1"/>
</dbReference>
<evidence type="ECO:0000259" key="14">
    <source>
        <dbReference type="PROSITE" id="PS50972"/>
    </source>
</evidence>
<evidence type="ECO:0000256" key="12">
    <source>
        <dbReference type="PIRSR" id="PIRSR000381-2"/>
    </source>
</evidence>
<keyword evidence="10" id="KW-0486">Methionine biosynthesis</keyword>
<keyword evidence="4 10" id="KW-0808">Transferase</keyword>
<comment type="similarity">
    <text evidence="1">Belongs to the vitamin-B12 dependent methionine synthase family.</text>
</comment>
<dbReference type="Gene3D" id="3.40.50.280">
    <property type="entry name" value="Cobalamin-binding domain"/>
    <property type="match status" value="1"/>
</dbReference>
<dbReference type="AlphaFoldDB" id="A0A1V2ESS0"/>
<dbReference type="Pfam" id="PF02965">
    <property type="entry name" value="Met_synt_B12"/>
    <property type="match status" value="1"/>
</dbReference>
<dbReference type="SUPFAM" id="SSF56507">
    <property type="entry name" value="Methionine synthase activation domain-like"/>
    <property type="match status" value="1"/>
</dbReference>
<evidence type="ECO:0000256" key="2">
    <source>
        <dbReference type="ARBA" id="ARBA00022603"/>
    </source>
</evidence>
<dbReference type="Gene3D" id="3.20.20.20">
    <property type="entry name" value="Dihydropteroate synthase-like"/>
    <property type="match status" value="1"/>
</dbReference>
<dbReference type="PANTHER" id="PTHR45833">
    <property type="entry name" value="METHIONINE SYNTHASE"/>
    <property type="match status" value="1"/>
</dbReference>
<dbReference type="InterPro" id="IPR000489">
    <property type="entry name" value="Pterin-binding_dom"/>
</dbReference>
<dbReference type="InterPro" id="IPR036594">
    <property type="entry name" value="Meth_synthase_dom"/>
</dbReference>
<proteinExistence type="inferred from homology"/>
<dbReference type="InterPro" id="IPR004223">
    <property type="entry name" value="VitB12-dep_Met_synth_activ_dom"/>
</dbReference>
<evidence type="ECO:0000256" key="6">
    <source>
        <dbReference type="ARBA" id="ARBA00022723"/>
    </source>
</evidence>
<evidence type="ECO:0000256" key="13">
    <source>
        <dbReference type="SAM" id="MobiDB-lite"/>
    </source>
</evidence>
<keyword evidence="6 10" id="KW-0479">Metal-binding</keyword>
<dbReference type="EMBL" id="MPSB01000010">
    <property type="protein sequence ID" value="ONF95525.1"/>
    <property type="molecule type" value="Genomic_DNA"/>
</dbReference>
<dbReference type="InterPro" id="IPR011822">
    <property type="entry name" value="MetH"/>
</dbReference>
<dbReference type="SUPFAM" id="SSF52242">
    <property type="entry name" value="Cobalamin (vitamin B12)-binding domain"/>
    <property type="match status" value="1"/>
</dbReference>
<keyword evidence="2 10" id="KW-0489">Methyltransferase</keyword>
<feature type="domain" description="Pterin-binding" evidence="14">
    <location>
        <begin position="10"/>
        <end position="270"/>
    </location>
</feature>
<feature type="region of interest" description="Disordered" evidence="13">
    <location>
        <begin position="675"/>
        <end position="694"/>
    </location>
</feature>
<evidence type="ECO:0000256" key="1">
    <source>
        <dbReference type="ARBA" id="ARBA00010398"/>
    </source>
</evidence>
<dbReference type="InterPro" id="IPR036724">
    <property type="entry name" value="Cobalamin-bd_sf"/>
</dbReference>
<keyword evidence="7" id="KW-0677">Repeat</keyword>
<dbReference type="GO" id="GO:0008705">
    <property type="term" value="F:methionine synthase activity"/>
    <property type="evidence" value="ECO:0007669"/>
    <property type="project" value="UniProtKB-UniRule"/>
</dbReference>
<dbReference type="PROSITE" id="PS51332">
    <property type="entry name" value="B12_BINDING"/>
    <property type="match status" value="1"/>
</dbReference>
<gene>
    <name evidence="18" type="primary">metH_1</name>
    <name evidence="18" type="ORF">SPHI_21920</name>
</gene>
<dbReference type="CDD" id="cd00740">
    <property type="entry name" value="MeTr"/>
    <property type="match status" value="1"/>
</dbReference>
<feature type="binding site" evidence="12">
    <location>
        <position position="352"/>
    </location>
    <ligand>
        <name>methylcob(III)alamin</name>
        <dbReference type="ChEBI" id="CHEBI:28115"/>
    </ligand>
</feature>
<comment type="cofactor">
    <cofactor evidence="10 11">
        <name>methylcob(III)alamin</name>
        <dbReference type="ChEBI" id="CHEBI:28115"/>
    </cofactor>
</comment>
<dbReference type="PROSITE" id="PS50972">
    <property type="entry name" value="PTERIN_BINDING"/>
    <property type="match status" value="1"/>
</dbReference>
<dbReference type="EC" id="2.1.1.13" evidence="9 10"/>
<dbReference type="InterPro" id="IPR033706">
    <property type="entry name" value="Met_synthase_B12-bd"/>
</dbReference>
<dbReference type="PANTHER" id="PTHR45833:SF1">
    <property type="entry name" value="METHIONINE SYNTHASE"/>
    <property type="match status" value="1"/>
</dbReference>
<feature type="binding site" evidence="12">
    <location>
        <position position="467"/>
    </location>
    <ligand>
        <name>methylcob(III)alamin</name>
        <dbReference type="ChEBI" id="CHEBI:28115"/>
    </ligand>
</feature>
<evidence type="ECO:0000256" key="11">
    <source>
        <dbReference type="PIRSR" id="PIRSR000381-1"/>
    </source>
</evidence>
<comment type="cofactor">
    <cofactor evidence="10">
        <name>Zn(2+)</name>
        <dbReference type="ChEBI" id="CHEBI:29105"/>
    </cofactor>
</comment>
<keyword evidence="3 10" id="KW-0846">Cobalamin</keyword>
<evidence type="ECO:0000256" key="8">
    <source>
        <dbReference type="ARBA" id="ARBA00023285"/>
    </source>
</evidence>
<evidence type="ECO:0000256" key="4">
    <source>
        <dbReference type="ARBA" id="ARBA00022679"/>
    </source>
</evidence>
<feature type="binding site" evidence="12">
    <location>
        <position position="463"/>
    </location>
    <ligand>
        <name>methylcob(III)alamin</name>
        <dbReference type="ChEBI" id="CHEBI:28115"/>
    </ligand>
</feature>
<evidence type="ECO:0000256" key="7">
    <source>
        <dbReference type="ARBA" id="ARBA00022737"/>
    </source>
</evidence>
<dbReference type="GO" id="GO:0046653">
    <property type="term" value="P:tetrahydrofolate metabolic process"/>
    <property type="evidence" value="ECO:0007669"/>
    <property type="project" value="TreeGrafter"/>
</dbReference>
<feature type="binding site" description="axial binding residue" evidence="11">
    <location>
        <position position="418"/>
    </location>
    <ligand>
        <name>methylcob(III)alamin</name>
        <dbReference type="ChEBI" id="CHEBI:28115"/>
    </ligand>
    <ligandPart>
        <name>Co</name>
        <dbReference type="ChEBI" id="CHEBI:27638"/>
    </ligandPart>
</feature>
<feature type="binding site" evidence="12">
    <location>
        <begin position="867"/>
        <end position="868"/>
    </location>
    <ligand>
        <name>S-adenosyl-L-methionine</name>
        <dbReference type="ChEBI" id="CHEBI:59789"/>
    </ligand>
</feature>
<protein>
    <recommendedName>
        <fullName evidence="9 10">Methionine synthase</fullName>
        <ecNumber evidence="9 10">2.1.1.13</ecNumber>
    </recommendedName>
    <alternativeName>
        <fullName evidence="10">5-methyltetrahydrofolate--homocysteine methyltransferase</fullName>
    </alternativeName>
</protein>
<dbReference type="RefSeq" id="WP_076744976.1">
    <property type="nucleotide sequence ID" value="NZ_MPSB01000010.1"/>
</dbReference>
<dbReference type="Pfam" id="PF02310">
    <property type="entry name" value="B12-binding"/>
    <property type="match status" value="1"/>
</dbReference>
<feature type="domain" description="AdoMet activation" evidence="15">
    <location>
        <begin position="555"/>
        <end position="901"/>
    </location>
</feature>
<dbReference type="SUPFAM" id="SSF47644">
    <property type="entry name" value="Methionine synthase domain"/>
    <property type="match status" value="1"/>
</dbReference>
<evidence type="ECO:0000259" key="15">
    <source>
        <dbReference type="PROSITE" id="PS50974"/>
    </source>
</evidence>
<evidence type="ECO:0000256" key="10">
    <source>
        <dbReference type="PIRNR" id="PIRNR000381"/>
    </source>
</evidence>
<dbReference type="STRING" id="1915074.SPHI_21920"/>
<evidence type="ECO:0000256" key="9">
    <source>
        <dbReference type="NCBIfam" id="TIGR02082"/>
    </source>
</evidence>
<evidence type="ECO:0000313" key="18">
    <source>
        <dbReference type="EMBL" id="ONF95525.1"/>
    </source>
</evidence>
<dbReference type="Pfam" id="PF02607">
    <property type="entry name" value="B12-binding_2"/>
    <property type="match status" value="1"/>
</dbReference>
<dbReference type="NCBIfam" id="TIGR02082">
    <property type="entry name" value="metH"/>
    <property type="match status" value="1"/>
</dbReference>